<keyword evidence="3" id="KW-0378">Hydrolase</keyword>
<keyword evidence="3" id="KW-0255">Endonuclease</keyword>
<dbReference type="PANTHER" id="PTHR35149">
    <property type="entry name" value="SLL5132 PROTEIN"/>
    <property type="match status" value="1"/>
</dbReference>
<dbReference type="PANTHER" id="PTHR35149:SF2">
    <property type="entry name" value="DUF262 DOMAIN-CONTAINING PROTEIN"/>
    <property type="match status" value="1"/>
</dbReference>
<evidence type="ECO:0000313" key="3">
    <source>
        <dbReference type="EMBL" id="MDT3469774.1"/>
    </source>
</evidence>
<dbReference type="InterPro" id="IPR011089">
    <property type="entry name" value="GmrSD_C"/>
</dbReference>
<protein>
    <submittedName>
        <fullName evidence="3">DUF262 domain-containing HNH endonuclease family protein</fullName>
    </submittedName>
</protein>
<keyword evidence="3" id="KW-0540">Nuclease</keyword>
<reference evidence="3" key="1">
    <citation type="submission" date="2023-07" db="EMBL/GenBank/DDBJ databases">
        <title>Comparative genomics of clinical Stenotrophomonas maltophilia isolates reveals regions of diversity which correlate with colonization and persistence in vivo.</title>
        <authorList>
            <person name="Mcdaniel M.S."/>
            <person name="Swords W.E."/>
            <person name="Sumpter N.A."/>
            <person name="Lindgren N.R."/>
            <person name="Billiot C.E."/>
        </authorList>
    </citation>
    <scope>NUCLEOTIDE SEQUENCE</scope>
    <source>
        <strain evidence="3">Ism4</strain>
    </source>
</reference>
<evidence type="ECO:0000259" key="1">
    <source>
        <dbReference type="Pfam" id="PF03235"/>
    </source>
</evidence>
<feature type="domain" description="GmrSD restriction endonucleases C-terminal" evidence="2">
    <location>
        <begin position="445"/>
        <end position="590"/>
    </location>
</feature>
<dbReference type="RefSeq" id="WP_197563142.1">
    <property type="nucleotide sequence ID" value="NZ_JAVSKO010000007.1"/>
</dbReference>
<sequence length="599" mass="68676">MKITPTTLTLQQFFSVGNEQFLIPAYQRRYAWGQRQQRELFDDIRLLPAADAHLLGTVLLLSDTHKPGVNHLELVDGQQRVTTLTILMRVLARRYEKDGDKEAAQELEKLLHCRGIDRKTQPKLHLGDLDHSDYAAIMDSTDVSEVDNERLKGAHLNFTAWVEQLKTDELNEFFHKLLNNASIIRLDVGAAKDAYKLFETINNRGLRLKPTDIIKNFLLGHASSLSQATLDKVKDDWRKLIVALDGLDSDDFFRQWLAGKLHRKVSKTKLVGDFKWYYLRSVVEAESMTEFLSSVIKDEEDDDETEDGILVASDEDDTADAGPKSGKARKVKLIAFAKALRQSAELYSKLLWCETGFEKLDRHIGNLWDIKAFQAFTWLLDMFGRDSLDEKARIRLLRTLESFMMRRHICEKRSNELETIFAMLTGLDDVDYEKTAIGILREHTPDDDEFSAAFAAFPFVPAVINRARYALQVLEYDAIGHKNEYYLADPDELELEHIIPKAADKASTKKELGDWPSYLGDGWKTKHSRMLHRIGNMTLIADELNVVASNNPFQSKKKEYASSNIQLTRDVAGLPHFRFKQVEERCQHFASRAVVLWKV</sequence>
<dbReference type="InterPro" id="IPR004919">
    <property type="entry name" value="GmrSD_N"/>
</dbReference>
<gene>
    <name evidence="3" type="ORF">ROV92_17465</name>
</gene>
<evidence type="ECO:0000259" key="2">
    <source>
        <dbReference type="Pfam" id="PF07510"/>
    </source>
</evidence>
<dbReference type="Pfam" id="PF07510">
    <property type="entry name" value="GmrSD_C"/>
    <property type="match status" value="1"/>
</dbReference>
<dbReference type="Proteomes" id="UP001251948">
    <property type="component" value="Unassembled WGS sequence"/>
</dbReference>
<dbReference type="AlphaFoldDB" id="A0AAJ2JE95"/>
<evidence type="ECO:0000313" key="4">
    <source>
        <dbReference type="Proteomes" id="UP001251948"/>
    </source>
</evidence>
<dbReference type="EMBL" id="JAVSKO010000007">
    <property type="protein sequence ID" value="MDT3469774.1"/>
    <property type="molecule type" value="Genomic_DNA"/>
</dbReference>
<name>A0AAJ2JE95_STEMA</name>
<accession>A0AAJ2JE95</accession>
<proteinExistence type="predicted"/>
<comment type="caution">
    <text evidence="3">The sequence shown here is derived from an EMBL/GenBank/DDBJ whole genome shotgun (WGS) entry which is preliminary data.</text>
</comment>
<dbReference type="GO" id="GO:0004519">
    <property type="term" value="F:endonuclease activity"/>
    <property type="evidence" value="ECO:0007669"/>
    <property type="project" value="UniProtKB-KW"/>
</dbReference>
<dbReference type="Pfam" id="PF03235">
    <property type="entry name" value="GmrSD_N"/>
    <property type="match status" value="1"/>
</dbReference>
<organism evidence="3 4">
    <name type="scientific">Stenotrophomonas maltophilia</name>
    <name type="common">Pseudomonas maltophilia</name>
    <name type="synonym">Xanthomonas maltophilia</name>
    <dbReference type="NCBI Taxonomy" id="40324"/>
    <lineage>
        <taxon>Bacteria</taxon>
        <taxon>Pseudomonadati</taxon>
        <taxon>Pseudomonadota</taxon>
        <taxon>Gammaproteobacteria</taxon>
        <taxon>Lysobacterales</taxon>
        <taxon>Lysobacteraceae</taxon>
        <taxon>Stenotrophomonas</taxon>
        <taxon>Stenotrophomonas maltophilia group</taxon>
    </lineage>
</organism>
<feature type="domain" description="GmrSD restriction endonucleases N-terminal" evidence="1">
    <location>
        <begin position="11"/>
        <end position="219"/>
    </location>
</feature>